<dbReference type="Gene3D" id="3.30.420.10">
    <property type="entry name" value="Ribonuclease H-like superfamily/Ribonuclease H"/>
    <property type="match status" value="1"/>
</dbReference>
<gene>
    <name evidence="1" type="primary">TCB1</name>
</gene>
<reference evidence="1" key="2">
    <citation type="submission" date="2010-07" db="EMBL/GenBank/DDBJ databases">
        <title>Esox lucius ESTs and full-length cDNAs.</title>
        <authorList>
            <consortium name="cGRASP (B.F. Koop &amp; W.S. Davidson)"/>
            <person name="Leong J."/>
            <person name="Jantzen S."/>
            <person name="Cooper G."/>
            <person name="Davidson W.S."/>
            <person name="Koop B.F."/>
        </authorList>
    </citation>
    <scope>NUCLEOTIDE SEQUENCE</scope>
    <source>
        <tissue evidence="1">Head kidney</tissue>
    </source>
</reference>
<evidence type="ECO:0000313" key="1">
    <source>
        <dbReference type="EMBL" id="ACO13342.1"/>
    </source>
</evidence>
<organism evidence="1">
    <name type="scientific">Esox lucius</name>
    <name type="common">Northern pike</name>
    <dbReference type="NCBI Taxonomy" id="8010"/>
    <lineage>
        <taxon>Eukaryota</taxon>
        <taxon>Metazoa</taxon>
        <taxon>Chordata</taxon>
        <taxon>Craniata</taxon>
        <taxon>Vertebrata</taxon>
        <taxon>Euteleostomi</taxon>
        <taxon>Actinopterygii</taxon>
        <taxon>Neopterygii</taxon>
        <taxon>Teleostei</taxon>
        <taxon>Protacanthopterygii</taxon>
        <taxon>Esociformes</taxon>
        <taxon>Esocidae</taxon>
        <taxon>Esox</taxon>
    </lineage>
</organism>
<dbReference type="GO" id="GO:0003676">
    <property type="term" value="F:nucleic acid binding"/>
    <property type="evidence" value="ECO:0007669"/>
    <property type="project" value="InterPro"/>
</dbReference>
<protein>
    <submittedName>
        <fullName evidence="1">Transposable element Tcb1 transposase</fullName>
    </submittedName>
</protein>
<reference evidence="1" key="1">
    <citation type="journal article" date="2010" name="BMC Genomics">
        <title>Salmo salar and Esox lucius full-length cDNA sequences reveal changes in evolutionary pressures on a post-tetraploidization genome.</title>
        <authorList>
            <person name="Leong J.S."/>
            <person name="Jantzen S.G."/>
            <person name="von Schalburg K.R."/>
            <person name="Cooper G.A."/>
            <person name="Messmer A.M."/>
            <person name="Liao N.Y."/>
            <person name="Munro S."/>
            <person name="Moore R."/>
            <person name="Holt R.A."/>
            <person name="Jones S.J."/>
            <person name="Davidson W.S."/>
            <person name="Koop B.F."/>
        </authorList>
    </citation>
    <scope>NUCLEOTIDE SEQUENCE</scope>
    <source>
        <tissue evidence="1">Head kidney</tissue>
    </source>
</reference>
<name>C1BWD9_ESOLU</name>
<accession>C1BWD9</accession>
<proteinExistence type="evidence at transcript level"/>
<dbReference type="EMBL" id="BT078918">
    <property type="protein sequence ID" value="ACO13342.1"/>
    <property type="molecule type" value="mRNA"/>
</dbReference>
<sequence length="149" mass="17230">MTGYKMNIPERMSVSEVKIGRGSWTPVFWSKEERDHPACYQCTVQKSASVMVWGYISHLQICEGTINVEQYIQVLEQHMQPSKQLMFQGRSFQFQQDNTKAHSAHITTAWLLSKRVWVLNWSACSPDLPPTENISHIMKRKNDKGDPNC</sequence>
<dbReference type="InterPro" id="IPR036397">
    <property type="entry name" value="RNaseH_sf"/>
</dbReference>
<dbReference type="AlphaFoldDB" id="C1BWD9"/>